<feature type="compositionally biased region" description="Polar residues" evidence="14">
    <location>
        <begin position="2083"/>
        <end position="2094"/>
    </location>
</feature>
<evidence type="ECO:0000256" key="1">
    <source>
        <dbReference type="ARBA" id="ARBA00001954"/>
    </source>
</evidence>
<dbReference type="SUPFAM" id="SSF46774">
    <property type="entry name" value="ARID-like"/>
    <property type="match status" value="1"/>
</dbReference>
<protein>
    <recommendedName>
        <fullName evidence="4">[histone H3]-trimethyl-L-lysine(4) demethylase</fullName>
        <ecNumber evidence="4">1.14.11.67</ecNumber>
    </recommendedName>
</protein>
<dbReference type="InterPro" id="IPR013083">
    <property type="entry name" value="Znf_RING/FYVE/PHD"/>
</dbReference>
<evidence type="ECO:0000256" key="11">
    <source>
        <dbReference type="ARBA" id="ARBA00023242"/>
    </source>
</evidence>
<dbReference type="InterPro" id="IPR048615">
    <property type="entry name" value="KDM5_C-hel"/>
</dbReference>
<dbReference type="Proteomes" id="UP000279259">
    <property type="component" value="Unassembled WGS sequence"/>
</dbReference>
<feature type="region of interest" description="Disordered" evidence="14">
    <location>
        <begin position="472"/>
        <end position="505"/>
    </location>
</feature>
<dbReference type="SMART" id="SM01014">
    <property type="entry name" value="ARID"/>
    <property type="match status" value="1"/>
</dbReference>
<dbReference type="InterPro" id="IPR003347">
    <property type="entry name" value="JmjC_dom"/>
</dbReference>
<reference evidence="19 20" key="1">
    <citation type="submission" date="2018-11" db="EMBL/GenBank/DDBJ databases">
        <title>Genome sequence of Saitozyma podzolica DSM 27192.</title>
        <authorList>
            <person name="Aliyu H."/>
            <person name="Gorte O."/>
            <person name="Ochsenreither K."/>
        </authorList>
    </citation>
    <scope>NUCLEOTIDE SEQUENCE [LARGE SCALE GENOMIC DNA]</scope>
    <source>
        <strain evidence="19 20">DSM 27192</strain>
    </source>
</reference>
<dbReference type="PROSITE" id="PS51184">
    <property type="entry name" value="JMJC"/>
    <property type="match status" value="1"/>
</dbReference>
<keyword evidence="10" id="KW-0408">Iron</keyword>
<comment type="similarity">
    <text evidence="3">Belongs to the JARID1 histone demethylase family.</text>
</comment>
<feature type="compositionally biased region" description="Low complexity" evidence="14">
    <location>
        <begin position="1839"/>
        <end position="1857"/>
    </location>
</feature>
<feature type="compositionally biased region" description="Low complexity" evidence="14">
    <location>
        <begin position="1805"/>
        <end position="1814"/>
    </location>
</feature>
<proteinExistence type="inferred from homology"/>
<dbReference type="Pfam" id="PF02373">
    <property type="entry name" value="JmjC"/>
    <property type="match status" value="1"/>
</dbReference>
<feature type="region of interest" description="Disordered" evidence="14">
    <location>
        <begin position="2019"/>
        <end position="2043"/>
    </location>
</feature>
<feature type="compositionally biased region" description="Low complexity" evidence="14">
    <location>
        <begin position="50"/>
        <end position="82"/>
    </location>
</feature>
<dbReference type="EC" id="1.14.11.67" evidence="4"/>
<accession>A0A427YGW7</accession>
<sequence length="2107" mass="227455">MQDPAPPTASASSSIPFPPLPSASAPTATSSTINSPSLPPTSTRPRRSPSKPQTPKSQHAPVQAATPAPGSASGSAPASASGFVGGVRRPSSESKRIRQTFTTCRSYPEYAPAVPMTFVEMGAELQRSQRRSKVEAISKLDRGGMPITLASGPAATSFLPAPAQGPSSLPPAPSPARNPLHRPVTTNPPFKMETVRTEAPRHPPPRTKPRMFGLEDCPVFYPTEDEFRDPLGYIESIGPEAKPYGICKIVPPEGWKMPFSLESDTFRFKTRLQRLNSLEAASRAKLNFLEQLTMYHLQQGDSEVTIPTIDRKPVDLWRLRKEVTKLGGFEDTDRLKAWSNLAETLGFEAQWGNHMRKAYAEIILPFDKFANRAKSGSGSPLTPLTNNGGASGTKPPPPGWTAESPASPTKQGRMSGMRAIPTRMGAAPTTRSSASASPFIPATPTALGGVQIPERASSAAAALPTLKIKVPGFSSREGTESDLSDDSLSPPPPVKVVPKGPSKDDYQKGEVCEICGGGHAADKILLCDGCDRGFHTYCLDPPLAAVPTNEEWFCTPCLLSQGDDYGFEEGDEHSIPSFQARDAAFSYEWWNKHRPVPSGSTPSGGLDPLGRRFGKAFVSEDDVEREFWRLTESSTDTVEVEYGADVHSTTHGSAAPTLETHPLNPYAADGWNLNNMPILPESLLRYIKSDISGMTVPWIYIGMLFSAFCWHNEDHYTYSVNYMFWGETKTWYGIPGEDAYKFEAAMKSEAPELFEQQPGLLFQLVTMMNPGRLKEEGVRVVACDQRPNEFVITFPKAYHCGFNHGINFNEAVNFALPDWLPDGKECVVRYKEHAKPPVFSHNELLITITLYSETIKTALWLQESLAEMVEEETVRRDRLREQVPMLVETLEEEDCPEEQYQCCVCKGFCYLSQVVCSCTKLVACVDHAEKLCGCDKSKRSLRKRYSEAQLEEILEAVVVRAAQPEAWRTRLYSLLEAPRPQLKSLRTLLADGEKIAYPLPEVEDLRAIVARANAWVERVTALASRKSTGRRRKGKHDEEEEEQLDRSPETLSALLREAERLAFDAPEILQLRQMLLSIQNFRHEANLILSTPEPELDLEKCRTALILGNSLNIELPELAQIQTIVNRLTWFRKVEEEVDDRTIQYPEVVSLLEEAEECEIPADHTTIIELKKREAKGRAWKVATDRLLASKAIRLEEVDALVEGQELTPTILDLMRELENIRKKATDWQASARAHLTGSGTAKAADRLCKAIKNAEGSLGKVVIPEIALLQEELDFHEKWTSRLADFLGVVNKGNRVQTRLGELLVGVKNNLAPSDDRPNENYSCFCRGPPQPIMVQCGMCRGSYHPRCAGVNPKNAANPFKCNMCKHEMIDDRPSLVELAYLSDTHRWNFIFPPIELAALAEIIDRSVRFATITFPVADPHNDAVPVRDFELIAHLARKLFTLGICFDAINAHTNERVVLEDWLFKRLHDARNPAKARTRPRKSKLILAESNEGAFGCVCKTPPLDAPLVVRCNKCAQTYHMSCVRAPAEAHGADAKSWRCPCCSVKEGKHYLRAIEVRVQMQEHLGTDIYVDYRTTINLFKPEPVLVTLPPAQHIRLVCTKFIPPIIPDDFEPPTAATPASAQANGQAASAKGTRNGSVGASAQGTPSEGREASGEPKPKKRRVRSVSSKVQVPRLGDVEIEVVNSHGGAYDPRPGRPAFLPGPGGVGRAVNGVEASTSTSISSSPVARQGQNPSVGGGVVNHPGTPGTVGGAGAGTSTPLRPTDVYRPTAQTSRPTPRSILDAQPGQANAAYARSTHPWAPPSASRAIPSSGNVGIGLASSWRGPSGGLGRSPQSGMSSTTTTPNTGTPTAMATKPASTAGTGRPIIPAITSPTAATASATKVTVGGLVPPLSPESSWRPKNGVESPSTKPSAPFGTASGAGPGGGSPKTTANTATTATTATRTSPTISSGATGTGTGTSAASKPGFAHLARPSVYGGSLLGSTRYPGWGAFGMGMGMGLGEVTMGGNGFMNLAVPKVHPGQSGQPDRAHGASNGIKPNVNSNANAAINANASTNAGAGASASTGVSATPKLETDGVAPTRSTPPQTAQNVDNEKTASIAKQTG</sequence>
<feature type="compositionally biased region" description="Low complexity" evidence="14">
    <location>
        <begin position="22"/>
        <end position="43"/>
    </location>
</feature>
<dbReference type="PANTHER" id="PTHR10694:SF33">
    <property type="entry name" value="LYSINE-SPECIFIC DEMETHYLASE 5"/>
    <property type="match status" value="1"/>
</dbReference>
<gene>
    <name evidence="19" type="ORF">EHS25_001654</name>
</gene>
<dbReference type="Gene3D" id="2.60.120.650">
    <property type="entry name" value="Cupin"/>
    <property type="match status" value="2"/>
</dbReference>
<evidence type="ECO:0000256" key="5">
    <source>
        <dbReference type="ARBA" id="ARBA00022723"/>
    </source>
</evidence>
<dbReference type="Gene3D" id="3.30.40.10">
    <property type="entry name" value="Zinc/RING finger domain, C3HC4 (zinc finger)"/>
    <property type="match status" value="3"/>
</dbReference>
<dbReference type="GO" id="GO:0008270">
    <property type="term" value="F:zinc ion binding"/>
    <property type="evidence" value="ECO:0007669"/>
    <property type="project" value="UniProtKB-KW"/>
</dbReference>
<feature type="compositionally biased region" description="Polar residues" evidence="14">
    <location>
        <begin position="1728"/>
        <end position="1737"/>
    </location>
</feature>
<feature type="compositionally biased region" description="Low complexity" evidence="14">
    <location>
        <begin position="1931"/>
        <end position="1966"/>
    </location>
</feature>
<feature type="compositionally biased region" description="Low complexity" evidence="14">
    <location>
        <begin position="1868"/>
        <end position="1884"/>
    </location>
</feature>
<dbReference type="SUPFAM" id="SSF57903">
    <property type="entry name" value="FYVE/PHD zinc finger"/>
    <property type="match status" value="3"/>
</dbReference>
<dbReference type="GO" id="GO:0003677">
    <property type="term" value="F:DNA binding"/>
    <property type="evidence" value="ECO:0007669"/>
    <property type="project" value="InterPro"/>
</dbReference>
<dbReference type="InterPro" id="IPR001606">
    <property type="entry name" value="ARID_dom"/>
</dbReference>
<dbReference type="SUPFAM" id="SSF51197">
    <property type="entry name" value="Clavaminate synthase-like"/>
    <property type="match status" value="1"/>
</dbReference>
<evidence type="ECO:0000259" key="16">
    <source>
        <dbReference type="PROSITE" id="PS51011"/>
    </source>
</evidence>
<dbReference type="PROSITE" id="PS01359">
    <property type="entry name" value="ZF_PHD_1"/>
    <property type="match status" value="2"/>
</dbReference>
<dbReference type="Pfam" id="PF00628">
    <property type="entry name" value="PHD"/>
    <property type="match status" value="1"/>
</dbReference>
<dbReference type="InterPro" id="IPR019787">
    <property type="entry name" value="Znf_PHD-finger"/>
</dbReference>
<dbReference type="SMART" id="SM00558">
    <property type="entry name" value="JmjC"/>
    <property type="match status" value="1"/>
</dbReference>
<dbReference type="InterPro" id="IPR019786">
    <property type="entry name" value="Zinc_finger_PHD-type_CS"/>
</dbReference>
<dbReference type="EMBL" id="RSCD01000011">
    <property type="protein sequence ID" value="RSH90320.1"/>
    <property type="molecule type" value="Genomic_DNA"/>
</dbReference>
<dbReference type="CDD" id="cd15525">
    <property type="entry name" value="PHD_UHRF1_2"/>
    <property type="match status" value="1"/>
</dbReference>
<feature type="domain" description="ARID" evidence="16">
    <location>
        <begin position="282"/>
        <end position="371"/>
    </location>
</feature>
<evidence type="ECO:0000256" key="3">
    <source>
        <dbReference type="ARBA" id="ARBA00006801"/>
    </source>
</evidence>
<feature type="domain" description="JmjN" evidence="17">
    <location>
        <begin position="217"/>
        <end position="258"/>
    </location>
</feature>
<dbReference type="PANTHER" id="PTHR10694">
    <property type="entry name" value="LYSINE-SPECIFIC DEMETHYLASE"/>
    <property type="match status" value="1"/>
</dbReference>
<dbReference type="Pfam" id="PF02375">
    <property type="entry name" value="JmjN"/>
    <property type="match status" value="1"/>
</dbReference>
<dbReference type="Pfam" id="PF08429">
    <property type="entry name" value="PLU-1"/>
    <property type="match status" value="1"/>
</dbReference>
<organism evidence="19 20">
    <name type="scientific">Saitozyma podzolica</name>
    <dbReference type="NCBI Taxonomy" id="1890683"/>
    <lineage>
        <taxon>Eukaryota</taxon>
        <taxon>Fungi</taxon>
        <taxon>Dikarya</taxon>
        <taxon>Basidiomycota</taxon>
        <taxon>Agaricomycotina</taxon>
        <taxon>Tremellomycetes</taxon>
        <taxon>Tremellales</taxon>
        <taxon>Trimorphomycetaceae</taxon>
        <taxon>Saitozyma</taxon>
    </lineage>
</organism>
<dbReference type="GO" id="GO:0006355">
    <property type="term" value="P:regulation of DNA-templated transcription"/>
    <property type="evidence" value="ECO:0007669"/>
    <property type="project" value="TreeGrafter"/>
</dbReference>
<feature type="region of interest" description="Disordered" evidence="14">
    <location>
        <begin position="1615"/>
        <end position="1673"/>
    </location>
</feature>
<keyword evidence="5" id="KW-0479">Metal-binding</keyword>
<comment type="subcellular location">
    <subcellularLocation>
        <location evidence="2">Nucleus</location>
    </subcellularLocation>
</comment>
<keyword evidence="11" id="KW-0539">Nucleus</keyword>
<feature type="region of interest" description="Disordered" evidence="14">
    <location>
        <begin position="374"/>
        <end position="415"/>
    </location>
</feature>
<dbReference type="SMART" id="SM00501">
    <property type="entry name" value="BRIGHT"/>
    <property type="match status" value="1"/>
</dbReference>
<evidence type="ECO:0000256" key="14">
    <source>
        <dbReference type="SAM" id="MobiDB-lite"/>
    </source>
</evidence>
<keyword evidence="7 13" id="KW-0863">Zinc-finger</keyword>
<dbReference type="CDD" id="cd16100">
    <property type="entry name" value="ARID"/>
    <property type="match status" value="1"/>
</dbReference>
<evidence type="ECO:0000256" key="10">
    <source>
        <dbReference type="ARBA" id="ARBA00023004"/>
    </source>
</evidence>
<dbReference type="SMART" id="SM00249">
    <property type="entry name" value="PHD"/>
    <property type="match status" value="3"/>
</dbReference>
<comment type="cofactor">
    <cofactor evidence="1">
        <name>Fe(2+)</name>
        <dbReference type="ChEBI" id="CHEBI:29033"/>
    </cofactor>
</comment>
<dbReference type="PROSITE" id="PS51011">
    <property type="entry name" value="ARID"/>
    <property type="match status" value="1"/>
</dbReference>
<feature type="domain" description="JmjC" evidence="18">
    <location>
        <begin position="665"/>
        <end position="831"/>
    </location>
</feature>
<dbReference type="GO" id="GO:0000785">
    <property type="term" value="C:chromatin"/>
    <property type="evidence" value="ECO:0007669"/>
    <property type="project" value="TreeGrafter"/>
</dbReference>
<dbReference type="InterPro" id="IPR013637">
    <property type="entry name" value="Lys_sp_deMease-like_dom"/>
</dbReference>
<keyword evidence="9" id="KW-0560">Oxidoreductase</keyword>
<feature type="compositionally biased region" description="Basic and acidic residues" evidence="14">
    <location>
        <begin position="1651"/>
        <end position="1660"/>
    </location>
</feature>
<dbReference type="InterPro" id="IPR003349">
    <property type="entry name" value="JmjN"/>
</dbReference>
<feature type="region of interest" description="Disordered" evidence="14">
    <location>
        <begin position="1026"/>
        <end position="1047"/>
    </location>
</feature>
<dbReference type="InterPro" id="IPR001965">
    <property type="entry name" value="Znf_PHD"/>
</dbReference>
<dbReference type="GO" id="GO:0034647">
    <property type="term" value="F:histone H3K4me/H3K4me2/H3K4me3 demethylase activity"/>
    <property type="evidence" value="ECO:0007669"/>
    <property type="project" value="UniProtKB-EC"/>
</dbReference>
<feature type="region of interest" description="Disordered" evidence="14">
    <location>
        <begin position="2058"/>
        <end position="2107"/>
    </location>
</feature>
<dbReference type="Pfam" id="PF01388">
    <property type="entry name" value="ARID"/>
    <property type="match status" value="1"/>
</dbReference>
<keyword evidence="20" id="KW-1185">Reference proteome</keyword>
<dbReference type="Pfam" id="PF21323">
    <property type="entry name" value="KDM5_C-hel"/>
    <property type="match status" value="1"/>
</dbReference>
<name>A0A427YGW7_9TREE</name>
<feature type="region of interest" description="Disordered" evidence="14">
    <location>
        <begin position="159"/>
        <end position="189"/>
    </location>
</feature>
<evidence type="ECO:0000256" key="12">
    <source>
        <dbReference type="ARBA" id="ARBA00048734"/>
    </source>
</evidence>
<evidence type="ECO:0000256" key="6">
    <source>
        <dbReference type="ARBA" id="ARBA00022737"/>
    </source>
</evidence>
<evidence type="ECO:0000313" key="19">
    <source>
        <dbReference type="EMBL" id="RSH90320.1"/>
    </source>
</evidence>
<dbReference type="Pfam" id="PF02928">
    <property type="entry name" value="zf-C5HC2"/>
    <property type="match status" value="1"/>
</dbReference>
<comment type="catalytic activity">
    <reaction evidence="12">
        <text>N(6),N(6),N(6)-trimethyl-L-lysyl(4)-[histone H3] + 3 2-oxoglutarate + 3 O2 = L-lysyl(4)-[histone H3] + 3 formaldehyde + 3 succinate + 3 CO2</text>
        <dbReference type="Rhea" id="RHEA:60208"/>
        <dbReference type="Rhea" id="RHEA-COMP:15537"/>
        <dbReference type="Rhea" id="RHEA-COMP:15547"/>
        <dbReference type="ChEBI" id="CHEBI:15379"/>
        <dbReference type="ChEBI" id="CHEBI:16526"/>
        <dbReference type="ChEBI" id="CHEBI:16810"/>
        <dbReference type="ChEBI" id="CHEBI:16842"/>
        <dbReference type="ChEBI" id="CHEBI:29969"/>
        <dbReference type="ChEBI" id="CHEBI:30031"/>
        <dbReference type="ChEBI" id="CHEBI:61961"/>
        <dbReference type="EC" id="1.14.11.67"/>
    </reaction>
</comment>
<dbReference type="PROSITE" id="PS51183">
    <property type="entry name" value="JMJN"/>
    <property type="match status" value="1"/>
</dbReference>
<feature type="compositionally biased region" description="Low complexity" evidence="14">
    <location>
        <begin position="1615"/>
        <end position="1633"/>
    </location>
</feature>
<evidence type="ECO:0000259" key="15">
    <source>
        <dbReference type="PROSITE" id="PS50016"/>
    </source>
</evidence>
<feature type="compositionally biased region" description="Polar residues" evidence="14">
    <location>
        <begin position="374"/>
        <end position="388"/>
    </location>
</feature>
<dbReference type="InterPro" id="IPR004198">
    <property type="entry name" value="Znf_C5HC2"/>
</dbReference>
<dbReference type="InterPro" id="IPR036431">
    <property type="entry name" value="ARID_dom_sf"/>
</dbReference>
<evidence type="ECO:0000256" key="7">
    <source>
        <dbReference type="ARBA" id="ARBA00022771"/>
    </source>
</evidence>
<evidence type="ECO:0000259" key="18">
    <source>
        <dbReference type="PROSITE" id="PS51184"/>
    </source>
</evidence>
<feature type="domain" description="PHD-type" evidence="15">
    <location>
        <begin position="1496"/>
        <end position="1548"/>
    </location>
</feature>
<evidence type="ECO:0000313" key="20">
    <source>
        <dbReference type="Proteomes" id="UP000279259"/>
    </source>
</evidence>
<feature type="region of interest" description="Disordered" evidence="14">
    <location>
        <begin position="1721"/>
        <end position="1968"/>
    </location>
</feature>
<feature type="domain" description="PHD-type" evidence="15">
    <location>
        <begin position="509"/>
        <end position="560"/>
    </location>
</feature>
<dbReference type="FunFam" id="2.60.120.650:FF:000035">
    <property type="entry name" value="PHD transcription factor Rum1"/>
    <property type="match status" value="1"/>
</dbReference>
<feature type="region of interest" description="Disordered" evidence="14">
    <location>
        <begin position="1"/>
        <end position="105"/>
    </location>
</feature>
<evidence type="ECO:0000256" key="13">
    <source>
        <dbReference type="PROSITE-ProRule" id="PRU00146"/>
    </source>
</evidence>
<evidence type="ECO:0000256" key="8">
    <source>
        <dbReference type="ARBA" id="ARBA00022833"/>
    </source>
</evidence>
<evidence type="ECO:0000259" key="17">
    <source>
        <dbReference type="PROSITE" id="PS51183"/>
    </source>
</evidence>
<keyword evidence="8" id="KW-0862">Zinc</keyword>
<dbReference type="PROSITE" id="PS50016">
    <property type="entry name" value="ZF_PHD_2"/>
    <property type="match status" value="2"/>
</dbReference>
<evidence type="ECO:0000256" key="4">
    <source>
        <dbReference type="ARBA" id="ARBA00012902"/>
    </source>
</evidence>
<keyword evidence="6" id="KW-0677">Repeat</keyword>
<dbReference type="CDD" id="cd15489">
    <property type="entry name" value="PHD_SF"/>
    <property type="match status" value="2"/>
</dbReference>
<comment type="caution">
    <text evidence="19">The sequence shown here is derived from an EMBL/GenBank/DDBJ whole genome shotgun (WGS) entry which is preliminary data.</text>
</comment>
<feature type="compositionally biased region" description="Low complexity" evidence="14">
    <location>
        <begin position="2058"/>
        <end position="2072"/>
    </location>
</feature>
<dbReference type="GO" id="GO:0005634">
    <property type="term" value="C:nucleus"/>
    <property type="evidence" value="ECO:0007669"/>
    <property type="project" value="UniProtKB-SubCell"/>
</dbReference>
<dbReference type="InterPro" id="IPR011011">
    <property type="entry name" value="Znf_FYVE_PHD"/>
</dbReference>
<evidence type="ECO:0000256" key="9">
    <source>
        <dbReference type="ARBA" id="ARBA00023002"/>
    </source>
</evidence>
<feature type="compositionally biased region" description="Polar residues" evidence="14">
    <location>
        <begin position="1635"/>
        <end position="1649"/>
    </location>
</feature>
<dbReference type="STRING" id="1890683.A0A427YGW7"/>
<evidence type="ECO:0000256" key="2">
    <source>
        <dbReference type="ARBA" id="ARBA00004123"/>
    </source>
</evidence>
<dbReference type="OrthoDB" id="1678912at2759"/>
<dbReference type="SMART" id="SM00545">
    <property type="entry name" value="JmjN"/>
    <property type="match status" value="1"/>
</dbReference>